<feature type="compositionally biased region" description="Basic residues" evidence="1">
    <location>
        <begin position="139"/>
        <end position="149"/>
    </location>
</feature>
<accession>A0AAD7DLL8</accession>
<dbReference type="Pfam" id="PF08550">
    <property type="entry name" value="GATA_AreA"/>
    <property type="match status" value="1"/>
</dbReference>
<comment type="caution">
    <text evidence="3">The sequence shown here is derived from an EMBL/GenBank/DDBJ whole genome shotgun (WGS) entry which is preliminary data.</text>
</comment>
<organism evidence="3 4">
    <name type="scientific">Mycena rosella</name>
    <name type="common">Pink bonnet</name>
    <name type="synonym">Agaricus rosellus</name>
    <dbReference type="NCBI Taxonomy" id="1033263"/>
    <lineage>
        <taxon>Eukaryota</taxon>
        <taxon>Fungi</taxon>
        <taxon>Dikarya</taxon>
        <taxon>Basidiomycota</taxon>
        <taxon>Agaricomycotina</taxon>
        <taxon>Agaricomycetes</taxon>
        <taxon>Agaricomycetidae</taxon>
        <taxon>Agaricales</taxon>
        <taxon>Marasmiineae</taxon>
        <taxon>Mycenaceae</taxon>
        <taxon>Mycena</taxon>
    </lineage>
</organism>
<dbReference type="GO" id="GO:0042149">
    <property type="term" value="P:cellular response to glucose starvation"/>
    <property type="evidence" value="ECO:0007669"/>
    <property type="project" value="TreeGrafter"/>
</dbReference>
<dbReference type="InterPro" id="IPR013860">
    <property type="entry name" value="AreA_GATA"/>
</dbReference>
<feature type="region of interest" description="Disordered" evidence="1">
    <location>
        <begin position="128"/>
        <end position="150"/>
    </location>
</feature>
<proteinExistence type="predicted"/>
<gene>
    <name evidence="3" type="ORF">B0H17DRAFT_1199117</name>
</gene>
<feature type="compositionally biased region" description="Polar residues" evidence="1">
    <location>
        <begin position="189"/>
        <end position="198"/>
    </location>
</feature>
<dbReference type="GO" id="GO:0005773">
    <property type="term" value="C:vacuole"/>
    <property type="evidence" value="ECO:0007669"/>
    <property type="project" value="GOC"/>
</dbReference>
<dbReference type="AlphaFoldDB" id="A0AAD7DLL8"/>
<dbReference type="EMBL" id="JARKIE010000041">
    <property type="protein sequence ID" value="KAJ7694591.1"/>
    <property type="molecule type" value="Genomic_DNA"/>
</dbReference>
<feature type="region of interest" description="Disordered" evidence="1">
    <location>
        <begin position="174"/>
        <end position="198"/>
    </location>
</feature>
<reference evidence="3" key="1">
    <citation type="submission" date="2023-03" db="EMBL/GenBank/DDBJ databases">
        <title>Massive genome expansion in bonnet fungi (Mycena s.s.) driven by repeated elements and novel gene families across ecological guilds.</title>
        <authorList>
            <consortium name="Lawrence Berkeley National Laboratory"/>
            <person name="Harder C.B."/>
            <person name="Miyauchi S."/>
            <person name="Viragh M."/>
            <person name="Kuo A."/>
            <person name="Thoen E."/>
            <person name="Andreopoulos B."/>
            <person name="Lu D."/>
            <person name="Skrede I."/>
            <person name="Drula E."/>
            <person name="Henrissat B."/>
            <person name="Morin E."/>
            <person name="Kohler A."/>
            <person name="Barry K."/>
            <person name="LaButti K."/>
            <person name="Morin E."/>
            <person name="Salamov A."/>
            <person name="Lipzen A."/>
            <person name="Mereny Z."/>
            <person name="Hegedus B."/>
            <person name="Baldrian P."/>
            <person name="Stursova M."/>
            <person name="Weitz H."/>
            <person name="Taylor A."/>
            <person name="Grigoriev I.V."/>
            <person name="Nagy L.G."/>
            <person name="Martin F."/>
            <person name="Kauserud H."/>
        </authorList>
    </citation>
    <scope>NUCLEOTIDE SEQUENCE</scope>
    <source>
        <strain evidence="3">CBHHK067</strain>
    </source>
</reference>
<feature type="compositionally biased region" description="Low complexity" evidence="1">
    <location>
        <begin position="177"/>
        <end position="188"/>
    </location>
</feature>
<dbReference type="PANTHER" id="PTHR28051">
    <property type="entry name" value="PROTEIN MTL1-RELATED"/>
    <property type="match status" value="1"/>
</dbReference>
<keyword evidence="4" id="KW-1185">Reference proteome</keyword>
<sequence length="198" mass="22322">MALVDVQVDIPVKALHGSQLSPELEDLDVEEDTPTSTRESLRYFAQVRHSWLRRPTHRQVDYLSHEWAEEDIWRSWRNVTRQKNEIINGMRLENASGALGSSSAKSSRQLKDEDVTWLYGPFYTAIEPPPSKQQLGKKPSTRTQKHGILKNRSIKEQLEGDIAVSSLSDPARGAARSMVSSSTIPSSSQRHITFSPSI</sequence>
<name>A0AAD7DLL8_MYCRO</name>
<evidence type="ECO:0000313" key="3">
    <source>
        <dbReference type="EMBL" id="KAJ7694591.1"/>
    </source>
</evidence>
<evidence type="ECO:0000256" key="1">
    <source>
        <dbReference type="SAM" id="MobiDB-lite"/>
    </source>
</evidence>
<feature type="domain" description="Nitrogen regulatory protein areA GATA-like" evidence="2">
    <location>
        <begin position="75"/>
        <end position="96"/>
    </location>
</feature>
<dbReference type="InterPro" id="IPR052292">
    <property type="entry name" value="Glucose_repression_reg"/>
</dbReference>
<evidence type="ECO:0000313" key="4">
    <source>
        <dbReference type="Proteomes" id="UP001221757"/>
    </source>
</evidence>
<dbReference type="PANTHER" id="PTHR28051:SF1">
    <property type="entry name" value="PROTEIN MTL1-RELATED"/>
    <property type="match status" value="1"/>
</dbReference>
<protein>
    <recommendedName>
        <fullName evidence="2">Nitrogen regulatory protein areA GATA-like domain-containing protein</fullName>
    </recommendedName>
</protein>
<dbReference type="GO" id="GO:0007039">
    <property type="term" value="P:protein catabolic process in the vacuole"/>
    <property type="evidence" value="ECO:0007669"/>
    <property type="project" value="TreeGrafter"/>
</dbReference>
<dbReference type="Proteomes" id="UP001221757">
    <property type="component" value="Unassembled WGS sequence"/>
</dbReference>
<evidence type="ECO:0000259" key="2">
    <source>
        <dbReference type="Pfam" id="PF08550"/>
    </source>
</evidence>